<dbReference type="Proteomes" id="UP001234297">
    <property type="component" value="Chromosome 6"/>
</dbReference>
<keyword evidence="2" id="KW-1185">Reference proteome</keyword>
<evidence type="ECO:0000313" key="1">
    <source>
        <dbReference type="EMBL" id="KAJ8627997.1"/>
    </source>
</evidence>
<gene>
    <name evidence="1" type="ORF">MRB53_021304</name>
</gene>
<organism evidence="1 2">
    <name type="scientific">Persea americana</name>
    <name type="common">Avocado</name>
    <dbReference type="NCBI Taxonomy" id="3435"/>
    <lineage>
        <taxon>Eukaryota</taxon>
        <taxon>Viridiplantae</taxon>
        <taxon>Streptophyta</taxon>
        <taxon>Embryophyta</taxon>
        <taxon>Tracheophyta</taxon>
        <taxon>Spermatophyta</taxon>
        <taxon>Magnoliopsida</taxon>
        <taxon>Magnoliidae</taxon>
        <taxon>Laurales</taxon>
        <taxon>Lauraceae</taxon>
        <taxon>Persea</taxon>
    </lineage>
</organism>
<name>A0ACC2L3R2_PERAE</name>
<proteinExistence type="predicted"/>
<reference evidence="1 2" key="1">
    <citation type="journal article" date="2022" name="Hortic Res">
        <title>A haplotype resolved chromosomal level avocado genome allows analysis of novel avocado genes.</title>
        <authorList>
            <person name="Nath O."/>
            <person name="Fletcher S.J."/>
            <person name="Hayward A."/>
            <person name="Shaw L.M."/>
            <person name="Masouleh A.K."/>
            <person name="Furtado A."/>
            <person name="Henry R.J."/>
            <person name="Mitter N."/>
        </authorList>
    </citation>
    <scope>NUCLEOTIDE SEQUENCE [LARGE SCALE GENOMIC DNA]</scope>
    <source>
        <strain evidence="2">cv. Hass</strain>
    </source>
</reference>
<dbReference type="EMBL" id="CM056814">
    <property type="protein sequence ID" value="KAJ8627997.1"/>
    <property type="molecule type" value="Genomic_DNA"/>
</dbReference>
<comment type="caution">
    <text evidence="1">The sequence shown here is derived from an EMBL/GenBank/DDBJ whole genome shotgun (WGS) entry which is preliminary data.</text>
</comment>
<accession>A0ACC2L3R2</accession>
<protein>
    <submittedName>
        <fullName evidence="1">Uncharacterized protein</fullName>
    </submittedName>
</protein>
<sequence>MTTGEKEQGLLSSDSSACRFLFCCFNRGGRFVFIGGAAASAAARRRKRGILSGSHCCERIRAVSSSSKKKRGSGLSFSGSPGLLPTYKHRRSPAFCFPTSAASTIA</sequence>
<evidence type="ECO:0000313" key="2">
    <source>
        <dbReference type="Proteomes" id="UP001234297"/>
    </source>
</evidence>